<feature type="signal peptide" evidence="1">
    <location>
        <begin position="1"/>
        <end position="18"/>
    </location>
</feature>
<evidence type="ECO:0000313" key="3">
    <source>
        <dbReference type="Proteomes" id="UP000436006"/>
    </source>
</evidence>
<feature type="chain" id="PRO_5029544735" evidence="1">
    <location>
        <begin position="19"/>
        <end position="302"/>
    </location>
</feature>
<sequence length="302" mass="33633">MKQFFLLMTGLLPLGVFAQQVTTSKETPAETRQLVTRPTIMVFPFFKEGEDIRKLVESDVNNRVVITKVKEAFDSRGYSTVDFLSKVRNLQTNDALTSDKQTDVKTAIIQSSNTDICVEVEYDFEKGSSGNRLKVILTAYESSASASLANKIGFSRRMYSEDVSKLASDAVETVVADFLNVMQEKFNDIVENGKYMALEFNLNSDSGVNMSSEAGKDNLPLSDVLEEWVGNNSKSYHIQGVTDAKVLFDVVRVPRMDAQGKSLTSTRYGLEILKFCNSLAVGSKKLKVERLIKGNTIYVSFK</sequence>
<dbReference type="Pfam" id="PF19672">
    <property type="entry name" value="DUF6175"/>
    <property type="match status" value="1"/>
</dbReference>
<gene>
    <name evidence="2" type="ORF">GO755_21955</name>
</gene>
<organism evidence="2 3">
    <name type="scientific">Spirosoma arboris</name>
    <dbReference type="NCBI Taxonomy" id="2682092"/>
    <lineage>
        <taxon>Bacteria</taxon>
        <taxon>Pseudomonadati</taxon>
        <taxon>Bacteroidota</taxon>
        <taxon>Cytophagia</taxon>
        <taxon>Cytophagales</taxon>
        <taxon>Cytophagaceae</taxon>
        <taxon>Spirosoma</taxon>
    </lineage>
</organism>
<proteinExistence type="predicted"/>
<keyword evidence="3" id="KW-1185">Reference proteome</keyword>
<dbReference type="RefSeq" id="WP_157587434.1">
    <property type="nucleotide sequence ID" value="NZ_WPIN01000008.1"/>
</dbReference>
<dbReference type="Proteomes" id="UP000436006">
    <property type="component" value="Unassembled WGS sequence"/>
</dbReference>
<dbReference type="InterPro" id="IPR046173">
    <property type="entry name" value="DUF6175"/>
</dbReference>
<reference evidence="2 3" key="1">
    <citation type="submission" date="2019-12" db="EMBL/GenBank/DDBJ databases">
        <title>Spirosoma sp. HMF4905 genome sequencing and assembly.</title>
        <authorList>
            <person name="Kang H."/>
            <person name="Cha I."/>
            <person name="Kim H."/>
            <person name="Joh K."/>
        </authorList>
    </citation>
    <scope>NUCLEOTIDE SEQUENCE [LARGE SCALE GENOMIC DNA]</scope>
    <source>
        <strain evidence="2 3">HMF4905</strain>
    </source>
</reference>
<evidence type="ECO:0000313" key="2">
    <source>
        <dbReference type="EMBL" id="MVM32721.1"/>
    </source>
</evidence>
<keyword evidence="1" id="KW-0732">Signal</keyword>
<protein>
    <submittedName>
        <fullName evidence="2">Uncharacterized protein</fullName>
    </submittedName>
</protein>
<accession>A0A7K1SG14</accession>
<name>A0A7K1SG14_9BACT</name>
<dbReference type="EMBL" id="WPIN01000008">
    <property type="protein sequence ID" value="MVM32721.1"/>
    <property type="molecule type" value="Genomic_DNA"/>
</dbReference>
<evidence type="ECO:0000256" key="1">
    <source>
        <dbReference type="SAM" id="SignalP"/>
    </source>
</evidence>
<comment type="caution">
    <text evidence="2">The sequence shown here is derived from an EMBL/GenBank/DDBJ whole genome shotgun (WGS) entry which is preliminary data.</text>
</comment>
<dbReference type="AlphaFoldDB" id="A0A7K1SG14"/>